<feature type="compositionally biased region" description="Acidic residues" evidence="2">
    <location>
        <begin position="1"/>
        <end position="15"/>
    </location>
</feature>
<dbReference type="InterPro" id="IPR041588">
    <property type="entry name" value="Integrase_H2C2"/>
</dbReference>
<evidence type="ECO:0000256" key="2">
    <source>
        <dbReference type="SAM" id="MobiDB-lite"/>
    </source>
</evidence>
<organism evidence="4 5">
    <name type="scientific">Daphnia magna</name>
    <dbReference type="NCBI Taxonomy" id="35525"/>
    <lineage>
        <taxon>Eukaryota</taxon>
        <taxon>Metazoa</taxon>
        <taxon>Ecdysozoa</taxon>
        <taxon>Arthropoda</taxon>
        <taxon>Crustacea</taxon>
        <taxon>Branchiopoda</taxon>
        <taxon>Diplostraca</taxon>
        <taxon>Cladocera</taxon>
        <taxon>Anomopoda</taxon>
        <taxon>Daphniidae</taxon>
        <taxon>Daphnia</taxon>
    </lineage>
</organism>
<dbReference type="InterPro" id="IPR040676">
    <property type="entry name" value="DUF5641"/>
</dbReference>
<dbReference type="SUPFAM" id="SSF53098">
    <property type="entry name" value="Ribonuclease H-like"/>
    <property type="match status" value="3"/>
</dbReference>
<dbReference type="GO" id="GO:0046983">
    <property type="term" value="F:protein dimerization activity"/>
    <property type="evidence" value="ECO:0007669"/>
    <property type="project" value="InterPro"/>
</dbReference>
<dbReference type="EMBL" id="LRGB01001867">
    <property type="protein sequence ID" value="KZS10230.1"/>
    <property type="molecule type" value="Genomic_DNA"/>
</dbReference>
<dbReference type="InterPro" id="IPR008906">
    <property type="entry name" value="HATC_C_dom"/>
</dbReference>
<dbReference type="GO" id="GO:0015074">
    <property type="term" value="P:DNA integration"/>
    <property type="evidence" value="ECO:0007669"/>
    <property type="project" value="InterPro"/>
</dbReference>
<dbReference type="OrthoDB" id="6356500at2759"/>
<comment type="caution">
    <text evidence="4">The sequence shown here is derived from an EMBL/GenBank/DDBJ whole genome shotgun (WGS) entry which is preliminary data.</text>
</comment>
<feature type="region of interest" description="Disordered" evidence="2">
    <location>
        <begin position="1"/>
        <end position="70"/>
    </location>
</feature>
<dbReference type="Pfam" id="PF05699">
    <property type="entry name" value="Dimer_Tnp_hAT"/>
    <property type="match status" value="1"/>
</dbReference>
<name>A0A164T6R0_9CRUS</name>
<dbReference type="Gene3D" id="3.30.420.10">
    <property type="entry name" value="Ribonuclease H-like superfamily/Ribonuclease H"/>
    <property type="match status" value="1"/>
</dbReference>
<feature type="compositionally biased region" description="Low complexity" evidence="2">
    <location>
        <begin position="16"/>
        <end position="25"/>
    </location>
</feature>
<dbReference type="Pfam" id="PF18701">
    <property type="entry name" value="DUF5641"/>
    <property type="match status" value="1"/>
</dbReference>
<dbReference type="PANTHER" id="PTHR47331:SF1">
    <property type="entry name" value="GAG-LIKE PROTEIN"/>
    <property type="match status" value="1"/>
</dbReference>
<keyword evidence="1" id="KW-0175">Coiled coil</keyword>
<reference evidence="4 5" key="1">
    <citation type="submission" date="2016-03" db="EMBL/GenBank/DDBJ databases">
        <title>EvidentialGene: Evidence-directed Construction of Genes on Genomes.</title>
        <authorList>
            <person name="Gilbert D.G."/>
            <person name="Choi J.-H."/>
            <person name="Mockaitis K."/>
            <person name="Colbourne J."/>
            <person name="Pfrender M."/>
        </authorList>
    </citation>
    <scope>NUCLEOTIDE SEQUENCE [LARGE SCALE GENOMIC DNA]</scope>
    <source>
        <strain evidence="4 5">Xinb3</strain>
        <tissue evidence="4">Complete organism</tissue>
    </source>
</reference>
<evidence type="ECO:0000256" key="1">
    <source>
        <dbReference type="SAM" id="Coils"/>
    </source>
</evidence>
<evidence type="ECO:0000313" key="5">
    <source>
        <dbReference type="Proteomes" id="UP000076858"/>
    </source>
</evidence>
<feature type="domain" description="Integrase catalytic" evidence="3">
    <location>
        <begin position="736"/>
        <end position="928"/>
    </location>
</feature>
<dbReference type="Pfam" id="PF14291">
    <property type="entry name" value="DUF4371"/>
    <property type="match status" value="1"/>
</dbReference>
<dbReference type="Proteomes" id="UP000076858">
    <property type="component" value="Unassembled WGS sequence"/>
</dbReference>
<sequence>MDEESEGESGSENESDSGSTNTNSDVRIPLKVARVQDDSQSCEEVSQHKSPSKKAKAKSTKRKKKTRASSRFLERWKHSNTQKHILAIETVANYSKESQRLLQYCLLIAEKNLSFNLIDWLIPTLKASFPDSLILEKVMMSRTKCGSVMRFGIGSYLISTLVETLNSTPWSLVIDETTDVSVSAALAIVAQFYSAKDKRLMVSLIEIANCCDATAIGITDTVFEVFEKVGLKTSMLVGFCADTCNAMFGAHHSVATILREQIQSIVTVKCNCHMSHLCSQKASLELPKIFEDVVRGTCTHFSRSPKRREAFKQFQKLVECEEHMLISPGQTRWLTLEYAVVRVLEQYDALVDYFRDLCETDPTTANDFNTLFQSQIPLFHLIKREHSRLINIFARNFMEEEYVNSVNPLLLNPLESVKYLPEPEIYLGRFISYYFNMHALKTNELKSVFSINKGVRAAESHTFLCLSMSLAAVAIQPLSQHDAAAHAQQRAVIEKLEKDLKPLRHNCKRWFIVAIQQLQEKFDFRDPIYKITELFDPVNARSLKPNSLTLLFRRFPNLNTMCNRQKADNEWRDHASLPPSLFKVETSDEVKKLSVESYCGLPFSNAIAERAFSVVDQVKTPLRNNLHNLSLSSLILAQQWLKNQQASSASIEVPEGMHPILLPADQLLTQRIVWDHHTRNLHIKPERLLVDLRTRYWIISGRNVIKSVVNTCWPCKRRSSKPIPPLIASLPVHRLTPYLPPFAYTGIDYFGPLALRVGGRGCRHEKRWVCLFTCLTTRAVHLEVSDGLSLEEFMLCFTRFMSLRGKPNVVYSDNGTNLVAGEQELRQALTKLVKQHQELQSKMACQQIEWHFSPPHGPHFGGVWERLVQLCKRAMKVGVGNRLVTDRVLRTVIAEVAALLNARPITHLSMDPADPDPLTPNHFLHGRARSYVPLKLGDADNLDVTAKQFLQSQAILQHFWNRWFREYVPHLTERRKWTENRPNVTVGDLVLVIEPNTLRGQWSLRKVIEVLPSESDNVVRVVKVQISNHKNPCIRPVSKLCVMATAKEQDVYLGTLELIAQFDSFLNKHIKKYGNAGRWIPSYLSSTICNEFIDVMGQKVLKIIIAEIQESKYFSISVDSTPDVTHVDHLTFTFRYVKQSGPVERFVKFIPIARHTGEYLSDCVFKFLETYKINVMDCRGQSYDNASNMSGQYNGLQVRINAVNEKAEYVPCGGHSLNLIGLKAAECCFVIVAYFCLYKTYTYFFQLFRIAGICALDSSYNEIQSALNLIANDEKEDPKTIIEAKSLSFKMDKLEYVISTSIWNRILSRFNMVSKTLQSEDVNLSDIVSLMNSLKTFIQSVRDDFDDCIEKDKEKKPLAEYSFTTQRAKKRSVRVTPSLTSELTTVPFFLTQLNNMSNADIKSKCEQLTGFYCGDVDPTDFYGECLQFVYYVEDEVKERQKKESSPNEKGRKKTLFETLYSRIKSNRLESSFPNIEIALRIFLSMMVTNCKGERSFSKLKRIKNESRASTTKDRLNNFTLMSIESDLLNDIDFNDIISDFASRKSRSVPI</sequence>
<protein>
    <submittedName>
        <fullName evidence="4">Putative Zinc finger protein 862</fullName>
    </submittedName>
</protein>
<dbReference type="InterPro" id="IPR036397">
    <property type="entry name" value="RNaseH_sf"/>
</dbReference>
<feature type="compositionally biased region" description="Basic residues" evidence="2">
    <location>
        <begin position="50"/>
        <end position="68"/>
    </location>
</feature>
<dbReference type="PROSITE" id="PS50994">
    <property type="entry name" value="INTEGRASE"/>
    <property type="match status" value="1"/>
</dbReference>
<gene>
    <name evidence="4" type="ORF">APZ42_025334</name>
</gene>
<evidence type="ECO:0000259" key="3">
    <source>
        <dbReference type="PROSITE" id="PS50994"/>
    </source>
</evidence>
<dbReference type="InterPro" id="IPR001584">
    <property type="entry name" value="Integrase_cat-core"/>
</dbReference>
<keyword evidence="5" id="KW-1185">Reference proteome</keyword>
<proteinExistence type="predicted"/>
<feature type="coiled-coil region" evidence="1">
    <location>
        <begin position="822"/>
        <end position="849"/>
    </location>
</feature>
<accession>A0A164T6R0</accession>
<dbReference type="GO" id="GO:0003676">
    <property type="term" value="F:nucleic acid binding"/>
    <property type="evidence" value="ECO:0007669"/>
    <property type="project" value="InterPro"/>
</dbReference>
<dbReference type="InterPro" id="IPR012337">
    <property type="entry name" value="RNaseH-like_sf"/>
</dbReference>
<evidence type="ECO:0000313" key="4">
    <source>
        <dbReference type="EMBL" id="KZS10230.1"/>
    </source>
</evidence>
<dbReference type="PANTHER" id="PTHR47331">
    <property type="entry name" value="PHD-TYPE DOMAIN-CONTAINING PROTEIN"/>
    <property type="match status" value="1"/>
</dbReference>
<dbReference type="InterPro" id="IPR025398">
    <property type="entry name" value="DUF4371"/>
</dbReference>
<dbReference type="Pfam" id="PF17921">
    <property type="entry name" value="Integrase_H2C2"/>
    <property type="match status" value="1"/>
</dbReference>